<dbReference type="RefSeq" id="WP_131028381.1">
    <property type="nucleotide sequence ID" value="NZ_SIXF01000002.1"/>
</dbReference>
<evidence type="ECO:0000313" key="2">
    <source>
        <dbReference type="EMBL" id="TBO44301.1"/>
    </source>
</evidence>
<protein>
    <recommendedName>
        <fullName evidence="1">Serine aminopeptidase S33 domain-containing protein</fullName>
    </recommendedName>
</protein>
<accession>A0A4V2JH77</accession>
<evidence type="ECO:0000259" key="1">
    <source>
        <dbReference type="Pfam" id="PF12146"/>
    </source>
</evidence>
<reference evidence="2 3" key="1">
    <citation type="submission" date="2019-02" db="EMBL/GenBank/DDBJ databases">
        <title>Pedobacter kyonggii whole genome sequence analysis.</title>
        <authorList>
            <person name="Dahal R.H."/>
        </authorList>
    </citation>
    <scope>NUCLEOTIDE SEQUENCE [LARGE SCALE GENOMIC DNA]</scope>
    <source>
        <strain evidence="2 3">K-4-11-1</strain>
    </source>
</reference>
<dbReference type="InterPro" id="IPR029058">
    <property type="entry name" value="AB_hydrolase_fold"/>
</dbReference>
<gene>
    <name evidence="2" type="ORF">EYS08_03030</name>
</gene>
<sequence length="258" mass="29794">MEIFYIGDNARRLLSIFHAGNERKIKRTAVIICNPLGHEYIRFYKAISILAKELSMNGFSTFRFDYYGTGDSYGDETEFDLSSSREDLKQVVKEVKEGCDVDNICLIGIRYGCILSLSLEDLNVNSLILWNPFLSGEDYIKEISQNHNEFVSGSFVMTKKNLGFESLGFIYSKHLLPELKKFHIKYLSTKLPYRILILADKEVLAKGFNNYPIFSNNKSDIIENSISRFWLKKKGQQEKSIVPLSEIHQIINWLSKFV</sequence>
<proteinExistence type="predicted"/>
<dbReference type="Gene3D" id="3.40.50.1820">
    <property type="entry name" value="alpha/beta hydrolase"/>
    <property type="match status" value="1"/>
</dbReference>
<organism evidence="2 3">
    <name type="scientific">Pedobacter kyonggii</name>
    <dbReference type="NCBI Taxonomy" id="1926871"/>
    <lineage>
        <taxon>Bacteria</taxon>
        <taxon>Pseudomonadati</taxon>
        <taxon>Bacteroidota</taxon>
        <taxon>Sphingobacteriia</taxon>
        <taxon>Sphingobacteriales</taxon>
        <taxon>Sphingobacteriaceae</taxon>
        <taxon>Pedobacter</taxon>
    </lineage>
</organism>
<dbReference type="AlphaFoldDB" id="A0A4V2JH77"/>
<dbReference type="Pfam" id="PF12146">
    <property type="entry name" value="Hydrolase_4"/>
    <property type="match status" value="1"/>
</dbReference>
<dbReference type="InterPro" id="IPR022742">
    <property type="entry name" value="Hydrolase_4"/>
</dbReference>
<feature type="domain" description="Serine aminopeptidase S33" evidence="1">
    <location>
        <begin position="37"/>
        <end position="144"/>
    </location>
</feature>
<dbReference type="SUPFAM" id="SSF53474">
    <property type="entry name" value="alpha/beta-Hydrolases"/>
    <property type="match status" value="1"/>
</dbReference>
<dbReference type="EMBL" id="SIXF01000002">
    <property type="protein sequence ID" value="TBO44301.1"/>
    <property type="molecule type" value="Genomic_DNA"/>
</dbReference>
<dbReference type="Proteomes" id="UP000291819">
    <property type="component" value="Unassembled WGS sequence"/>
</dbReference>
<evidence type="ECO:0000313" key="3">
    <source>
        <dbReference type="Proteomes" id="UP000291819"/>
    </source>
</evidence>
<keyword evidence="3" id="KW-1185">Reference proteome</keyword>
<comment type="caution">
    <text evidence="2">The sequence shown here is derived from an EMBL/GenBank/DDBJ whole genome shotgun (WGS) entry which is preliminary data.</text>
</comment>
<dbReference type="OrthoDB" id="9805123at2"/>
<name>A0A4V2JH77_9SPHI</name>